<feature type="compositionally biased region" description="Basic and acidic residues" evidence="1">
    <location>
        <begin position="195"/>
        <end position="209"/>
    </location>
</feature>
<gene>
    <name evidence="2" type="ORF">EGYM00163_LOCUS19327</name>
</gene>
<evidence type="ECO:0000256" key="1">
    <source>
        <dbReference type="SAM" id="MobiDB-lite"/>
    </source>
</evidence>
<organism evidence="2">
    <name type="scientific">Eutreptiella gymnastica</name>
    <dbReference type="NCBI Taxonomy" id="73025"/>
    <lineage>
        <taxon>Eukaryota</taxon>
        <taxon>Discoba</taxon>
        <taxon>Euglenozoa</taxon>
        <taxon>Euglenida</taxon>
        <taxon>Spirocuta</taxon>
        <taxon>Euglenophyceae</taxon>
        <taxon>Eutreptiales</taxon>
        <taxon>Eutreptiaceae</taxon>
        <taxon>Eutreptiella</taxon>
    </lineage>
</organism>
<sequence>MAQIFVDIWVEGKRWRLPEGERFNLAPFMDQAVEGNGRFTLQDTQDRCRMALDSDCKIWVQGQHRYKVVPVKIEPSAPRGSKDGAATGKSLYMQTEKEAIKASRPDGVHYASHAHECWNKLDQKMKDAWEKRAEESNAVKSENVETSPRELAAQSNKRDATAAAVKPKAPAAKKPKPATTPAKSLPAKAPAATHAAHDAQKGHAADSVKKAPVSKKAPHPTKVSGVISGDELSSEDD</sequence>
<dbReference type="SUPFAM" id="SSF47095">
    <property type="entry name" value="HMG-box"/>
    <property type="match status" value="1"/>
</dbReference>
<feature type="compositionally biased region" description="Low complexity" evidence="1">
    <location>
        <begin position="161"/>
        <end position="170"/>
    </location>
</feature>
<reference evidence="2" key="1">
    <citation type="submission" date="2021-01" db="EMBL/GenBank/DDBJ databases">
        <authorList>
            <person name="Corre E."/>
            <person name="Pelletier E."/>
            <person name="Niang G."/>
            <person name="Scheremetjew M."/>
            <person name="Finn R."/>
            <person name="Kale V."/>
            <person name="Holt S."/>
            <person name="Cochrane G."/>
            <person name="Meng A."/>
            <person name="Brown T."/>
            <person name="Cohen L."/>
        </authorList>
    </citation>
    <scope>NUCLEOTIDE SEQUENCE</scope>
    <source>
        <strain evidence="2">CCMP1594</strain>
    </source>
</reference>
<evidence type="ECO:0000313" key="2">
    <source>
        <dbReference type="EMBL" id="CAE0808197.1"/>
    </source>
</evidence>
<feature type="region of interest" description="Disordered" evidence="1">
    <location>
        <begin position="132"/>
        <end position="237"/>
    </location>
</feature>
<accession>A0A7S4CW72</accession>
<dbReference type="AlphaFoldDB" id="A0A7S4CW72"/>
<dbReference type="InterPro" id="IPR036910">
    <property type="entry name" value="HMG_box_dom_sf"/>
</dbReference>
<feature type="compositionally biased region" description="Low complexity" evidence="1">
    <location>
        <begin position="177"/>
        <end position="194"/>
    </location>
</feature>
<dbReference type="EMBL" id="HBJA01054453">
    <property type="protein sequence ID" value="CAE0808197.1"/>
    <property type="molecule type" value="Transcribed_RNA"/>
</dbReference>
<protein>
    <submittedName>
        <fullName evidence="2">Uncharacterized protein</fullName>
    </submittedName>
</protein>
<name>A0A7S4CW72_9EUGL</name>
<proteinExistence type="predicted"/>